<evidence type="ECO:0000313" key="9">
    <source>
        <dbReference type="WBParaSite" id="nRc.2.0.1.t10531-RA"/>
    </source>
</evidence>
<keyword evidence="3" id="KW-0687">Ribonucleoprotein</keyword>
<evidence type="ECO:0000259" key="7">
    <source>
        <dbReference type="Pfam" id="PF01778"/>
    </source>
</evidence>
<evidence type="ECO:0000256" key="6">
    <source>
        <dbReference type="SAM" id="MobiDB-lite"/>
    </source>
</evidence>
<dbReference type="PANTHER" id="PTHR10544">
    <property type="entry name" value="60S RIBOSOMAL PROTEIN L28"/>
    <property type="match status" value="1"/>
</dbReference>
<dbReference type="GO" id="GO:0005840">
    <property type="term" value="C:ribosome"/>
    <property type="evidence" value="ECO:0007669"/>
    <property type="project" value="UniProtKB-KW"/>
</dbReference>
<dbReference type="Pfam" id="PF01778">
    <property type="entry name" value="Ribosomal_L28e"/>
    <property type="match status" value="1"/>
</dbReference>
<feature type="domain" description="Ribosomal eL28/Mak16" evidence="7">
    <location>
        <begin position="8"/>
        <end position="125"/>
    </location>
</feature>
<proteinExistence type="inferred from homology"/>
<dbReference type="FunFam" id="3.30.390.110:FF:000002">
    <property type="entry name" value="60S ribosomal protein L28"/>
    <property type="match status" value="1"/>
</dbReference>
<keyword evidence="8" id="KW-1185">Reference proteome</keyword>
<dbReference type="GO" id="GO:0006412">
    <property type="term" value="P:translation"/>
    <property type="evidence" value="ECO:0007669"/>
    <property type="project" value="InterPro"/>
</dbReference>
<evidence type="ECO:0000256" key="5">
    <source>
        <dbReference type="ARBA" id="ARBA00035330"/>
    </source>
</evidence>
<organism evidence="8 9">
    <name type="scientific">Romanomermis culicivorax</name>
    <name type="common">Nematode worm</name>
    <dbReference type="NCBI Taxonomy" id="13658"/>
    <lineage>
        <taxon>Eukaryota</taxon>
        <taxon>Metazoa</taxon>
        <taxon>Ecdysozoa</taxon>
        <taxon>Nematoda</taxon>
        <taxon>Enoplea</taxon>
        <taxon>Dorylaimia</taxon>
        <taxon>Mermithida</taxon>
        <taxon>Mermithoidea</taxon>
        <taxon>Mermithidae</taxon>
        <taxon>Romanomermis</taxon>
    </lineage>
</organism>
<dbReference type="AlphaFoldDB" id="A0A915IB92"/>
<dbReference type="Gene3D" id="3.30.390.110">
    <property type="match status" value="1"/>
</dbReference>
<dbReference type="GO" id="GO:1990904">
    <property type="term" value="C:ribonucleoprotein complex"/>
    <property type="evidence" value="ECO:0007669"/>
    <property type="project" value="UniProtKB-KW"/>
</dbReference>
<keyword evidence="2" id="KW-0689">Ribosomal protein</keyword>
<dbReference type="GO" id="GO:0003735">
    <property type="term" value="F:structural constituent of ribosome"/>
    <property type="evidence" value="ECO:0007669"/>
    <property type="project" value="InterPro"/>
</dbReference>
<comment type="similarity">
    <text evidence="1">Belongs to the eukaryotic ribosomal protein eL28 family.</text>
</comment>
<accession>A0A915IB92</accession>
<feature type="region of interest" description="Disordered" evidence="6">
    <location>
        <begin position="124"/>
        <end position="146"/>
    </location>
</feature>
<sequence length="146" mass="16393">MVAASSEIQWACIRKSSCFLRKQRGVNKTFTREPMNLTGINSFVFNGLIHKDGIAVETNSENKGVTLSLKKTKCHSKPAKSLTRINLRKGGRKTCKTIKNVVKMSNVRPALSAVAQRRACQILRSQKPPRPQTLTKSKRQKKEKSK</sequence>
<dbReference type="InterPro" id="IPR029004">
    <property type="entry name" value="Ribosomal_eL28/Mak16"/>
</dbReference>
<evidence type="ECO:0000256" key="4">
    <source>
        <dbReference type="ARBA" id="ARBA00035223"/>
    </source>
</evidence>
<protein>
    <recommendedName>
        <fullName evidence="4">Large ribosomal subunit protein eL28</fullName>
    </recommendedName>
    <alternativeName>
        <fullName evidence="5">60S ribosomal protein L28</fullName>
    </alternativeName>
</protein>
<dbReference type="WBParaSite" id="nRc.2.0.1.t10531-RA">
    <property type="protein sequence ID" value="nRc.2.0.1.t10531-RA"/>
    <property type="gene ID" value="nRc.2.0.1.g10531"/>
</dbReference>
<dbReference type="InterPro" id="IPR002672">
    <property type="entry name" value="Ribosomal_eL28"/>
</dbReference>
<evidence type="ECO:0000256" key="2">
    <source>
        <dbReference type="ARBA" id="ARBA00022980"/>
    </source>
</evidence>
<name>A0A915IB92_ROMCU</name>
<dbReference type="Proteomes" id="UP000887565">
    <property type="component" value="Unplaced"/>
</dbReference>
<dbReference type="OMA" id="GKYGQRP"/>
<evidence type="ECO:0000256" key="1">
    <source>
        <dbReference type="ARBA" id="ARBA00007926"/>
    </source>
</evidence>
<reference evidence="9" key="1">
    <citation type="submission" date="2022-11" db="UniProtKB">
        <authorList>
            <consortium name="WormBaseParasite"/>
        </authorList>
    </citation>
    <scope>IDENTIFICATION</scope>
</reference>
<evidence type="ECO:0000313" key="8">
    <source>
        <dbReference type="Proteomes" id="UP000887565"/>
    </source>
</evidence>
<feature type="compositionally biased region" description="Basic residues" evidence="6">
    <location>
        <begin position="136"/>
        <end position="146"/>
    </location>
</feature>
<evidence type="ECO:0000256" key="3">
    <source>
        <dbReference type="ARBA" id="ARBA00023274"/>
    </source>
</evidence>